<keyword evidence="3 5" id="KW-1133">Transmembrane helix</keyword>
<dbReference type="Proteomes" id="UP001597368">
    <property type="component" value="Unassembled WGS sequence"/>
</dbReference>
<dbReference type="Pfam" id="PF13564">
    <property type="entry name" value="DoxX_2"/>
    <property type="match status" value="1"/>
</dbReference>
<feature type="transmembrane region" description="Helical" evidence="5">
    <location>
        <begin position="12"/>
        <end position="32"/>
    </location>
</feature>
<proteinExistence type="predicted"/>
<evidence type="ECO:0000256" key="1">
    <source>
        <dbReference type="ARBA" id="ARBA00004141"/>
    </source>
</evidence>
<evidence type="ECO:0000256" key="4">
    <source>
        <dbReference type="ARBA" id="ARBA00023136"/>
    </source>
</evidence>
<feature type="transmembrane region" description="Helical" evidence="5">
    <location>
        <begin position="100"/>
        <end position="119"/>
    </location>
</feature>
<dbReference type="InterPro" id="IPR032808">
    <property type="entry name" value="DoxX"/>
</dbReference>
<name>A0ABW4TAA0_9ACTN</name>
<keyword evidence="4 5" id="KW-0472">Membrane</keyword>
<protein>
    <submittedName>
        <fullName evidence="6">DoxX family protein</fullName>
    </submittedName>
</protein>
<keyword evidence="7" id="KW-1185">Reference proteome</keyword>
<sequence>MTRLEEGMVPFIALIGGFVALRLLGVAGVDMLDSWQPALRGALALMFVVTGVPHFLPSWRRDFVAMIPAAFPQPALLVTITGVLELAGAAGLLLPPIAPYAAIGLALLMIAMFPANVSAARRGLTLAGKPVTPLPTRTALQVLFVAAAIAAAA</sequence>
<evidence type="ECO:0000256" key="2">
    <source>
        <dbReference type="ARBA" id="ARBA00022692"/>
    </source>
</evidence>
<comment type="caution">
    <text evidence="6">The sequence shown here is derived from an EMBL/GenBank/DDBJ whole genome shotgun (WGS) entry which is preliminary data.</text>
</comment>
<dbReference type="PANTHER" id="PTHR36974:SF1">
    <property type="entry name" value="DOXX FAMILY MEMBRANE PROTEIN"/>
    <property type="match status" value="1"/>
</dbReference>
<gene>
    <name evidence="6" type="ORF">ACFSKW_45145</name>
</gene>
<reference evidence="7" key="1">
    <citation type="journal article" date="2019" name="Int. J. Syst. Evol. Microbiol.">
        <title>The Global Catalogue of Microorganisms (GCM) 10K type strain sequencing project: providing services to taxonomists for standard genome sequencing and annotation.</title>
        <authorList>
            <consortium name="The Broad Institute Genomics Platform"/>
            <consortium name="The Broad Institute Genome Sequencing Center for Infectious Disease"/>
            <person name="Wu L."/>
            <person name="Ma J."/>
        </authorList>
    </citation>
    <scope>NUCLEOTIDE SEQUENCE [LARGE SCALE GENOMIC DNA]</scope>
    <source>
        <strain evidence="7">ICMP 6774ER</strain>
    </source>
</reference>
<comment type="subcellular location">
    <subcellularLocation>
        <location evidence="1">Membrane</location>
        <topology evidence="1">Multi-pass membrane protein</topology>
    </subcellularLocation>
</comment>
<keyword evidence="2 5" id="KW-0812">Transmembrane</keyword>
<evidence type="ECO:0000256" key="3">
    <source>
        <dbReference type="ARBA" id="ARBA00022989"/>
    </source>
</evidence>
<accession>A0ABW4TAA0</accession>
<organism evidence="6 7">
    <name type="scientific">Nonomuraea mangrovi</name>
    <dbReference type="NCBI Taxonomy" id="2316207"/>
    <lineage>
        <taxon>Bacteria</taxon>
        <taxon>Bacillati</taxon>
        <taxon>Actinomycetota</taxon>
        <taxon>Actinomycetes</taxon>
        <taxon>Streptosporangiales</taxon>
        <taxon>Streptosporangiaceae</taxon>
        <taxon>Nonomuraea</taxon>
    </lineage>
</organism>
<dbReference type="EMBL" id="JBHUFV010000068">
    <property type="protein sequence ID" value="MFD1938676.1"/>
    <property type="molecule type" value="Genomic_DNA"/>
</dbReference>
<dbReference type="RefSeq" id="WP_379580761.1">
    <property type="nucleotide sequence ID" value="NZ_JBHUFV010000068.1"/>
</dbReference>
<feature type="transmembrane region" description="Helical" evidence="5">
    <location>
        <begin position="38"/>
        <end position="56"/>
    </location>
</feature>
<evidence type="ECO:0000256" key="5">
    <source>
        <dbReference type="SAM" id="Phobius"/>
    </source>
</evidence>
<evidence type="ECO:0000313" key="6">
    <source>
        <dbReference type="EMBL" id="MFD1938676.1"/>
    </source>
</evidence>
<dbReference type="PANTHER" id="PTHR36974">
    <property type="entry name" value="MEMBRANE PROTEIN-RELATED"/>
    <property type="match status" value="1"/>
</dbReference>
<evidence type="ECO:0000313" key="7">
    <source>
        <dbReference type="Proteomes" id="UP001597368"/>
    </source>
</evidence>